<protein>
    <submittedName>
        <fullName evidence="2">Uncharacterized protein</fullName>
    </submittedName>
</protein>
<evidence type="ECO:0000313" key="3">
    <source>
        <dbReference type="Proteomes" id="UP000600918"/>
    </source>
</evidence>
<organism evidence="2 3">
    <name type="scientific">Vespula pensylvanica</name>
    <name type="common">Western yellow jacket</name>
    <name type="synonym">Wasp</name>
    <dbReference type="NCBI Taxonomy" id="30213"/>
    <lineage>
        <taxon>Eukaryota</taxon>
        <taxon>Metazoa</taxon>
        <taxon>Ecdysozoa</taxon>
        <taxon>Arthropoda</taxon>
        <taxon>Hexapoda</taxon>
        <taxon>Insecta</taxon>
        <taxon>Pterygota</taxon>
        <taxon>Neoptera</taxon>
        <taxon>Endopterygota</taxon>
        <taxon>Hymenoptera</taxon>
        <taxon>Apocrita</taxon>
        <taxon>Aculeata</taxon>
        <taxon>Vespoidea</taxon>
        <taxon>Vespidae</taxon>
        <taxon>Vespinae</taxon>
        <taxon>Vespula</taxon>
    </lineage>
</organism>
<feature type="compositionally biased region" description="Basic residues" evidence="1">
    <location>
        <begin position="107"/>
        <end position="116"/>
    </location>
</feature>
<keyword evidence="3" id="KW-1185">Reference proteome</keyword>
<comment type="caution">
    <text evidence="2">The sequence shown here is derived from an EMBL/GenBank/DDBJ whole genome shotgun (WGS) entry which is preliminary data.</text>
</comment>
<feature type="compositionally biased region" description="Basic and acidic residues" evidence="1">
    <location>
        <begin position="124"/>
        <end position="133"/>
    </location>
</feature>
<proteinExistence type="predicted"/>
<feature type="compositionally biased region" description="Basic residues" evidence="1">
    <location>
        <begin position="134"/>
        <end position="144"/>
    </location>
</feature>
<sequence length="154" mass="18727">MTYPRHTNPPQFHTLVEVPFWANTPTHFRSRWLAVNHSRKRERERERERERKREREKEKERERERESQKASRSKFDSSQKRYKAEASGARCGENRKAREELLDDRKKGKQKQKLKASFRCTSHVGHDTVDLHCMRKKKEKKKKEGKKERKKEGK</sequence>
<feature type="compositionally biased region" description="Basic and acidic residues" evidence="1">
    <location>
        <begin position="41"/>
        <end position="84"/>
    </location>
</feature>
<feature type="compositionally biased region" description="Basic and acidic residues" evidence="1">
    <location>
        <begin position="92"/>
        <end position="106"/>
    </location>
</feature>
<name>A0A834U4V0_VESPE</name>
<feature type="region of interest" description="Disordered" evidence="1">
    <location>
        <begin position="37"/>
        <end position="154"/>
    </location>
</feature>
<evidence type="ECO:0000313" key="2">
    <source>
        <dbReference type="EMBL" id="KAF7416613.1"/>
    </source>
</evidence>
<dbReference type="EMBL" id="JACSDY010000010">
    <property type="protein sequence ID" value="KAF7416613.1"/>
    <property type="molecule type" value="Genomic_DNA"/>
</dbReference>
<gene>
    <name evidence="2" type="ORF">H0235_011144</name>
</gene>
<dbReference type="Proteomes" id="UP000600918">
    <property type="component" value="Unassembled WGS sequence"/>
</dbReference>
<dbReference type="AlphaFoldDB" id="A0A834U4V0"/>
<feature type="compositionally biased region" description="Basic and acidic residues" evidence="1">
    <location>
        <begin position="145"/>
        <end position="154"/>
    </location>
</feature>
<reference evidence="2" key="1">
    <citation type="journal article" date="2020" name="G3 (Bethesda)">
        <title>High-Quality Assemblies for Three Invasive Social Wasps from the &lt;i&gt;Vespula&lt;/i&gt; Genus.</title>
        <authorList>
            <person name="Harrop T.W.R."/>
            <person name="Guhlin J."/>
            <person name="McLaughlin G.M."/>
            <person name="Permina E."/>
            <person name="Stockwell P."/>
            <person name="Gilligan J."/>
            <person name="Le Lec M.F."/>
            <person name="Gruber M.A.M."/>
            <person name="Quinn O."/>
            <person name="Lovegrove M."/>
            <person name="Duncan E.J."/>
            <person name="Remnant E.J."/>
            <person name="Van Eeckhoven J."/>
            <person name="Graham B."/>
            <person name="Knapp R.A."/>
            <person name="Langford K.W."/>
            <person name="Kronenberg Z."/>
            <person name="Press M.O."/>
            <person name="Eacker S.M."/>
            <person name="Wilson-Rankin E.E."/>
            <person name="Purcell J."/>
            <person name="Lester P.J."/>
            <person name="Dearden P.K."/>
        </authorList>
    </citation>
    <scope>NUCLEOTIDE SEQUENCE</scope>
    <source>
        <strain evidence="2">Volc-1</strain>
    </source>
</reference>
<evidence type="ECO:0000256" key="1">
    <source>
        <dbReference type="SAM" id="MobiDB-lite"/>
    </source>
</evidence>
<accession>A0A834U4V0</accession>